<keyword evidence="2" id="KW-1003">Cell membrane</keyword>
<dbReference type="GO" id="GO:0016887">
    <property type="term" value="F:ATP hydrolysis activity"/>
    <property type="evidence" value="ECO:0007669"/>
    <property type="project" value="InterPro"/>
</dbReference>
<dbReference type="EMBL" id="JACHNU010000008">
    <property type="protein sequence ID" value="MBB4664771.1"/>
    <property type="molecule type" value="Genomic_DNA"/>
</dbReference>
<evidence type="ECO:0000256" key="6">
    <source>
        <dbReference type="ARBA" id="ARBA00023136"/>
    </source>
</evidence>
<protein>
    <submittedName>
        <fullName evidence="8">ABC-type multidrug transport system ATPase subunit</fullName>
    </submittedName>
</protein>
<keyword evidence="4" id="KW-0067">ATP-binding</keyword>
<dbReference type="SMART" id="SM00382">
    <property type="entry name" value="AAA"/>
    <property type="match status" value="1"/>
</dbReference>
<gene>
    <name evidence="8" type="ORF">BDZ31_004386</name>
</gene>
<evidence type="ECO:0000256" key="1">
    <source>
        <dbReference type="ARBA" id="ARBA00022448"/>
    </source>
</evidence>
<dbReference type="Pfam" id="PF00005">
    <property type="entry name" value="ABC_tran"/>
    <property type="match status" value="1"/>
</dbReference>
<dbReference type="InterPro" id="IPR027417">
    <property type="entry name" value="P-loop_NTPase"/>
</dbReference>
<keyword evidence="1" id="KW-0813">Transport</keyword>
<dbReference type="PROSITE" id="PS50893">
    <property type="entry name" value="ABC_TRANSPORTER_2"/>
    <property type="match status" value="1"/>
</dbReference>
<evidence type="ECO:0000256" key="4">
    <source>
        <dbReference type="ARBA" id="ARBA00022840"/>
    </source>
</evidence>
<evidence type="ECO:0000313" key="9">
    <source>
        <dbReference type="Proteomes" id="UP000585272"/>
    </source>
</evidence>
<dbReference type="InterPro" id="IPR003439">
    <property type="entry name" value="ABC_transporter-like_ATP-bd"/>
</dbReference>
<dbReference type="SUPFAM" id="SSF52540">
    <property type="entry name" value="P-loop containing nucleoside triphosphate hydrolases"/>
    <property type="match status" value="1"/>
</dbReference>
<dbReference type="Gene3D" id="3.40.50.300">
    <property type="entry name" value="P-loop containing nucleotide triphosphate hydrolases"/>
    <property type="match status" value="1"/>
</dbReference>
<feature type="domain" description="ABC transporter" evidence="7">
    <location>
        <begin position="4"/>
        <end position="236"/>
    </location>
</feature>
<dbReference type="PANTHER" id="PTHR42788">
    <property type="entry name" value="TAURINE IMPORT ATP-BINDING PROTEIN-RELATED"/>
    <property type="match status" value="1"/>
</dbReference>
<reference evidence="8 9" key="1">
    <citation type="submission" date="2020-08" db="EMBL/GenBank/DDBJ databases">
        <title>Genomic Encyclopedia of Archaeal and Bacterial Type Strains, Phase II (KMG-II): from individual species to whole genera.</title>
        <authorList>
            <person name="Goeker M."/>
        </authorList>
    </citation>
    <scope>NUCLEOTIDE SEQUENCE [LARGE SCALE GENOMIC DNA]</scope>
    <source>
        <strain evidence="8 9">DSM 23288</strain>
    </source>
</reference>
<evidence type="ECO:0000256" key="5">
    <source>
        <dbReference type="ARBA" id="ARBA00022967"/>
    </source>
</evidence>
<dbReference type="RefSeq" id="WP_183345093.1">
    <property type="nucleotide sequence ID" value="NZ_JACHNU010000008.1"/>
</dbReference>
<accession>A0A840IKL1</accession>
<dbReference type="GO" id="GO:0005524">
    <property type="term" value="F:ATP binding"/>
    <property type="evidence" value="ECO:0007669"/>
    <property type="project" value="UniProtKB-KW"/>
</dbReference>
<organism evidence="8 9">
    <name type="scientific">Conexibacter arvalis</name>
    <dbReference type="NCBI Taxonomy" id="912552"/>
    <lineage>
        <taxon>Bacteria</taxon>
        <taxon>Bacillati</taxon>
        <taxon>Actinomycetota</taxon>
        <taxon>Thermoleophilia</taxon>
        <taxon>Solirubrobacterales</taxon>
        <taxon>Conexibacteraceae</taxon>
        <taxon>Conexibacter</taxon>
    </lineage>
</organism>
<evidence type="ECO:0000256" key="2">
    <source>
        <dbReference type="ARBA" id="ARBA00022475"/>
    </source>
</evidence>
<dbReference type="InterPro" id="IPR050166">
    <property type="entry name" value="ABC_transporter_ATP-bind"/>
</dbReference>
<evidence type="ECO:0000313" key="8">
    <source>
        <dbReference type="EMBL" id="MBB4664771.1"/>
    </source>
</evidence>
<evidence type="ECO:0000259" key="7">
    <source>
        <dbReference type="PROSITE" id="PS50893"/>
    </source>
</evidence>
<proteinExistence type="predicted"/>
<keyword evidence="5" id="KW-1278">Translocase</keyword>
<evidence type="ECO:0000256" key="3">
    <source>
        <dbReference type="ARBA" id="ARBA00022741"/>
    </source>
</evidence>
<keyword evidence="9" id="KW-1185">Reference proteome</keyword>
<keyword evidence="3" id="KW-0547">Nucleotide-binding</keyword>
<comment type="caution">
    <text evidence="8">The sequence shown here is derived from an EMBL/GenBank/DDBJ whole genome shotgun (WGS) entry which is preliminary data.</text>
</comment>
<dbReference type="Proteomes" id="UP000585272">
    <property type="component" value="Unassembled WGS sequence"/>
</dbReference>
<dbReference type="PANTHER" id="PTHR42788:SF17">
    <property type="entry name" value="ALIPHATIC SULFONATES IMPORT ATP-BINDING PROTEIN SSUB"/>
    <property type="match status" value="1"/>
</dbReference>
<dbReference type="InterPro" id="IPR003593">
    <property type="entry name" value="AAA+_ATPase"/>
</dbReference>
<name>A0A840IKL1_9ACTN</name>
<sequence>MSLLSLSGVSKRYADARRMAVALDGVSLAVEAGEVVAVWGGRGSGRTTLLRVAAGLEQPDAGRVVFDGLDLVAGAEAATARGLAYVQPRLVGPQRQLLIDRVSVALVARGRSKSAARQEAEAVLGRVGAADCAGVRVGELDAVEAMRVGIAQALLFEPKLLVVDEPTATVPLIERDGVLTLLRSIADAGVAVLMTAGEAIGLSGVDRALTISRGRVHANVTADRADVIPLRPAAGA</sequence>
<dbReference type="AlphaFoldDB" id="A0A840IKL1"/>
<keyword evidence="6" id="KW-0472">Membrane</keyword>